<keyword evidence="7" id="KW-0221">Differentiation</keyword>
<dbReference type="GO" id="GO:0005634">
    <property type="term" value="C:nucleus"/>
    <property type="evidence" value="ECO:0007669"/>
    <property type="project" value="UniProtKB-SubCell"/>
</dbReference>
<evidence type="ECO:0000256" key="1">
    <source>
        <dbReference type="ARBA" id="ARBA00003936"/>
    </source>
</evidence>
<evidence type="ECO:0000256" key="10">
    <source>
        <dbReference type="ARBA" id="ARBA00031932"/>
    </source>
</evidence>
<dbReference type="Proteomes" id="UP000001593">
    <property type="component" value="Unassembled WGS sequence"/>
</dbReference>
<keyword evidence="5" id="KW-0217">Developmental protein</keyword>
<dbReference type="InterPro" id="IPR009800">
    <property type="entry name" value="HCR"/>
</dbReference>
<evidence type="ECO:0000256" key="9">
    <source>
        <dbReference type="ARBA" id="ARBA00023242"/>
    </source>
</evidence>
<reference evidence="13 14" key="1">
    <citation type="journal article" date="2007" name="Science">
        <title>Sea anemone genome reveals ancestral eumetazoan gene repertoire and genomic organization.</title>
        <authorList>
            <person name="Putnam N.H."/>
            <person name="Srivastava M."/>
            <person name="Hellsten U."/>
            <person name="Dirks B."/>
            <person name="Chapman J."/>
            <person name="Salamov A."/>
            <person name="Terry A."/>
            <person name="Shapiro H."/>
            <person name="Lindquist E."/>
            <person name="Kapitonov V.V."/>
            <person name="Jurka J."/>
            <person name="Genikhovich G."/>
            <person name="Grigoriev I.V."/>
            <person name="Lucas S.M."/>
            <person name="Steele R.E."/>
            <person name="Finnerty J.R."/>
            <person name="Technau U."/>
            <person name="Martindale M.Q."/>
            <person name="Rokhsar D.S."/>
        </authorList>
    </citation>
    <scope>NUCLEOTIDE SEQUENCE [LARGE SCALE GENOMIC DNA]</scope>
    <source>
        <strain evidence="14">CH2 X CH6</strain>
        <strain evidence="13">CH2 x CH6</strain>
    </source>
</reference>
<keyword evidence="8" id="KW-0175">Coiled coil</keyword>
<dbReference type="eggNOG" id="ENOG502SBU8">
    <property type="taxonomic scope" value="Eukaryota"/>
</dbReference>
<dbReference type="PANTHER" id="PTHR46822">
    <property type="entry name" value="COILED-COIL ALPHA-HELICAL ROD PROTEIN 1"/>
    <property type="match status" value="1"/>
</dbReference>
<evidence type="ECO:0000256" key="8">
    <source>
        <dbReference type="ARBA" id="ARBA00023054"/>
    </source>
</evidence>
<dbReference type="EMBL" id="DS472422">
    <property type="protein sequence ID" value="EDO27885.1"/>
    <property type="molecule type" value="Genomic_DNA"/>
</dbReference>
<dbReference type="GO" id="GO:0005737">
    <property type="term" value="C:cytoplasm"/>
    <property type="evidence" value="ECO:0007669"/>
    <property type="project" value="UniProtKB-SubCell"/>
</dbReference>
<protein>
    <recommendedName>
        <fullName evidence="4">Coiled-coil alpha-helical rod protein 1</fullName>
    </recommendedName>
    <alternativeName>
        <fullName evidence="10">Alpha-helical coiled-coil rod protein</fullName>
    </alternativeName>
</protein>
<dbReference type="PANTHER" id="PTHR46822:SF1">
    <property type="entry name" value="COILED-COIL ALPHA-HELICAL ROD PROTEIN 1"/>
    <property type="match status" value="1"/>
</dbReference>
<organism evidence="13 14">
    <name type="scientific">Nematostella vectensis</name>
    <name type="common">Starlet sea anemone</name>
    <dbReference type="NCBI Taxonomy" id="45351"/>
    <lineage>
        <taxon>Eukaryota</taxon>
        <taxon>Metazoa</taxon>
        <taxon>Cnidaria</taxon>
        <taxon>Anthozoa</taxon>
        <taxon>Hexacorallia</taxon>
        <taxon>Actiniaria</taxon>
        <taxon>Edwardsiidae</taxon>
        <taxon>Nematostella</taxon>
    </lineage>
</organism>
<evidence type="ECO:0000256" key="4">
    <source>
        <dbReference type="ARBA" id="ARBA00016468"/>
    </source>
</evidence>
<evidence type="ECO:0000256" key="2">
    <source>
        <dbReference type="ARBA" id="ARBA00004123"/>
    </source>
</evidence>
<dbReference type="GO" id="GO:0030154">
    <property type="term" value="P:cell differentiation"/>
    <property type="evidence" value="ECO:0007669"/>
    <property type="project" value="UniProtKB-KW"/>
</dbReference>
<evidence type="ECO:0000256" key="7">
    <source>
        <dbReference type="ARBA" id="ARBA00022782"/>
    </source>
</evidence>
<dbReference type="AlphaFoldDB" id="A7SWH0"/>
<name>A7SWH0_NEMVE</name>
<evidence type="ECO:0000313" key="14">
    <source>
        <dbReference type="Proteomes" id="UP000001593"/>
    </source>
</evidence>
<keyword evidence="9" id="KW-0539">Nucleus</keyword>
<evidence type="ECO:0000256" key="11">
    <source>
        <dbReference type="SAM" id="MobiDB-lite"/>
    </source>
</evidence>
<accession>A7SWH0</accession>
<dbReference type="Pfam" id="PF07111">
    <property type="entry name" value="HCR"/>
    <property type="match status" value="1"/>
</dbReference>
<comment type="subcellular location">
    <subcellularLocation>
        <location evidence="3">Cytoplasm</location>
    </subcellularLocation>
    <subcellularLocation>
        <location evidence="2">Nucleus</location>
    </subcellularLocation>
</comment>
<feature type="non-terminal residue" evidence="13">
    <location>
        <position position="1"/>
    </location>
</feature>
<feature type="non-terminal residue" evidence="13">
    <location>
        <position position="83"/>
    </location>
</feature>
<comment type="function">
    <text evidence="1">May be a regulator of keratinocyte proliferation or differentiation.</text>
</comment>
<dbReference type="HOGENOM" id="CLU_194196_0_0_1"/>
<feature type="region of interest" description="Disordered" evidence="11">
    <location>
        <begin position="46"/>
        <end position="65"/>
    </location>
</feature>
<evidence type="ECO:0000313" key="12">
    <source>
        <dbReference type="EMBL" id="EDO27885.1"/>
    </source>
</evidence>
<evidence type="ECO:0000256" key="6">
    <source>
        <dbReference type="ARBA" id="ARBA00022490"/>
    </source>
</evidence>
<dbReference type="EMBL" id="DS469859">
    <property type="protein sequence ID" value="EDO31959.1"/>
    <property type="molecule type" value="Genomic_DNA"/>
</dbReference>
<sequence>GKALSEERAKFTEEYAKLEKQFNDARREHMKAVVSLRQAERQLAREKEKGKEQIAQKQKDFDTHMDKYKARMKGVEQERNMLL</sequence>
<keyword evidence="6" id="KW-0963">Cytoplasm</keyword>
<evidence type="ECO:0000256" key="3">
    <source>
        <dbReference type="ARBA" id="ARBA00004496"/>
    </source>
</evidence>
<dbReference type="STRING" id="45351.A7SWH0"/>
<keyword evidence="14" id="KW-1185">Reference proteome</keyword>
<evidence type="ECO:0000256" key="5">
    <source>
        <dbReference type="ARBA" id="ARBA00022473"/>
    </source>
</evidence>
<proteinExistence type="predicted"/>
<gene>
    <name evidence="13" type="ORF">NEMVEDRAFT_v1g135254</name>
    <name evidence="12" type="ORF">NEMVEDRAFT_v1g47583</name>
</gene>
<evidence type="ECO:0000313" key="13">
    <source>
        <dbReference type="EMBL" id="EDO31959.1"/>
    </source>
</evidence>
<dbReference type="InParanoid" id="A7SWH0"/>